<name>A0A6S7CUU4_9BURK</name>
<evidence type="ECO:0000256" key="2">
    <source>
        <dbReference type="ARBA" id="ARBA00004746"/>
    </source>
</evidence>
<evidence type="ECO:0000313" key="11">
    <source>
        <dbReference type="Proteomes" id="UP000494115"/>
    </source>
</evidence>
<dbReference type="EMBL" id="CADIKM010000010">
    <property type="protein sequence ID" value="CAB3788613.1"/>
    <property type="molecule type" value="Genomic_DNA"/>
</dbReference>
<keyword evidence="11" id="KW-1185">Reference proteome</keyword>
<dbReference type="Proteomes" id="UP000494115">
    <property type="component" value="Unassembled WGS sequence"/>
</dbReference>
<dbReference type="Pfam" id="PF08241">
    <property type="entry name" value="Methyltransf_11"/>
    <property type="match status" value="1"/>
</dbReference>
<dbReference type="AlphaFoldDB" id="A0A6S7CUU4"/>
<dbReference type="GO" id="GO:0010340">
    <property type="term" value="F:carboxyl-O-methyltransferase activity"/>
    <property type="evidence" value="ECO:0007669"/>
    <property type="project" value="UniProtKB-UniRule"/>
</dbReference>
<dbReference type="PANTHER" id="PTHR13090:SF1">
    <property type="entry name" value="ARGININE-HYDROXYLASE NDUFAF5, MITOCHONDRIAL"/>
    <property type="match status" value="1"/>
</dbReference>
<protein>
    <recommendedName>
        <fullName evidence="3 8">Malonyl-[acyl-carrier protein] O-methyltransferase</fullName>
        <shortName evidence="8">Malonyl-ACP O-methyltransferase</shortName>
        <ecNumber evidence="3 8">2.1.1.197</ecNumber>
    </recommendedName>
    <alternativeName>
        <fullName evidence="8">Biotin synthesis protein BioC</fullName>
    </alternativeName>
</protein>
<dbReference type="GO" id="GO:0032259">
    <property type="term" value="P:methylation"/>
    <property type="evidence" value="ECO:0007669"/>
    <property type="project" value="UniProtKB-KW"/>
</dbReference>
<dbReference type="PANTHER" id="PTHR13090">
    <property type="entry name" value="ARGININE-HYDROXYLASE NDUFAF5, MITOCHONDRIAL"/>
    <property type="match status" value="1"/>
</dbReference>
<dbReference type="UniPathway" id="UPA00078"/>
<keyword evidence="4 8" id="KW-0489">Methyltransferase</keyword>
<evidence type="ECO:0000256" key="6">
    <source>
        <dbReference type="ARBA" id="ARBA00022691"/>
    </source>
</evidence>
<dbReference type="CDD" id="cd02440">
    <property type="entry name" value="AdoMet_MTases"/>
    <property type="match status" value="1"/>
</dbReference>
<dbReference type="InterPro" id="IPR050602">
    <property type="entry name" value="Malonyl-ACP_OMT"/>
</dbReference>
<proteinExistence type="inferred from homology"/>
<dbReference type="HAMAP" id="MF_00835">
    <property type="entry name" value="BioC"/>
    <property type="match status" value="1"/>
</dbReference>
<dbReference type="InterPro" id="IPR011814">
    <property type="entry name" value="BioC"/>
</dbReference>
<comment type="catalytic activity">
    <reaction evidence="1 8">
        <text>malonyl-[ACP] + S-adenosyl-L-methionine = malonyl-[ACP] methyl ester + S-adenosyl-L-homocysteine</text>
        <dbReference type="Rhea" id="RHEA:17105"/>
        <dbReference type="Rhea" id="RHEA-COMP:9623"/>
        <dbReference type="Rhea" id="RHEA-COMP:9954"/>
        <dbReference type="ChEBI" id="CHEBI:57856"/>
        <dbReference type="ChEBI" id="CHEBI:59789"/>
        <dbReference type="ChEBI" id="CHEBI:78449"/>
        <dbReference type="ChEBI" id="CHEBI:78845"/>
        <dbReference type="EC" id="2.1.1.197"/>
    </reaction>
</comment>
<accession>A0A6S7CUU4</accession>
<evidence type="ECO:0000256" key="8">
    <source>
        <dbReference type="HAMAP-Rule" id="MF_00835"/>
    </source>
</evidence>
<dbReference type="RefSeq" id="WP_175105205.1">
    <property type="nucleotide sequence ID" value="NZ_CADIKM010000010.1"/>
</dbReference>
<comment type="similarity">
    <text evidence="8">Belongs to the methyltransferase superfamily.</text>
</comment>
<keyword evidence="5 8" id="KW-0808">Transferase</keyword>
<dbReference type="InterPro" id="IPR013216">
    <property type="entry name" value="Methyltransf_11"/>
</dbReference>
<evidence type="ECO:0000259" key="9">
    <source>
        <dbReference type="Pfam" id="PF08241"/>
    </source>
</evidence>
<dbReference type="GO" id="GO:0008757">
    <property type="term" value="F:S-adenosylmethionine-dependent methyltransferase activity"/>
    <property type="evidence" value="ECO:0007669"/>
    <property type="project" value="InterPro"/>
</dbReference>
<gene>
    <name evidence="10" type="primary">tam_2</name>
    <name evidence="8" type="synonym">bioC</name>
    <name evidence="10" type="ORF">LMG28138_02644</name>
</gene>
<evidence type="ECO:0000256" key="1">
    <source>
        <dbReference type="ARBA" id="ARBA00000852"/>
    </source>
</evidence>
<evidence type="ECO:0000256" key="3">
    <source>
        <dbReference type="ARBA" id="ARBA00012327"/>
    </source>
</evidence>
<organism evidence="10 11">
    <name type="scientific">Pararobbsia alpina</name>
    <dbReference type="NCBI Taxonomy" id="621374"/>
    <lineage>
        <taxon>Bacteria</taxon>
        <taxon>Pseudomonadati</taxon>
        <taxon>Pseudomonadota</taxon>
        <taxon>Betaproteobacteria</taxon>
        <taxon>Burkholderiales</taxon>
        <taxon>Burkholderiaceae</taxon>
        <taxon>Pararobbsia</taxon>
    </lineage>
</organism>
<sequence>MSSSYTDSVRPDADIRRITRIFDRRAASFGDVAFLPREVAQRMRERLDYIKVAPTTVLDAGCGRGDDFASLAERFAQSTVFGIDASGRMLSHVASLIAPASGLQRLLPGAIRDRFTARRPPLVQGDFGALPFAPAAFDLIWSNLALHWHPRPHEVFPEWNRVLKTGGLLMFSTLGPDSLKELRAALAEIGSDNRAAAGQVAARPVLNPPPGPPDRGVIAFTDMHDFGDMLVNSGFEVPVMDVERLTVTYPSAEKLLADVRRWGAYPFADRAFEGLAGKRWRAALCTALERARRSDGTLALTFELVYGHAWKAVQTMTPEGHAIVRADQIGGRRGRA</sequence>
<evidence type="ECO:0000256" key="5">
    <source>
        <dbReference type="ARBA" id="ARBA00022679"/>
    </source>
</evidence>
<evidence type="ECO:0000313" key="10">
    <source>
        <dbReference type="EMBL" id="CAB3788613.1"/>
    </source>
</evidence>
<evidence type="ECO:0000256" key="4">
    <source>
        <dbReference type="ARBA" id="ARBA00022603"/>
    </source>
</evidence>
<comment type="pathway">
    <text evidence="2 8">Cofactor biosynthesis; biotin biosynthesis.</text>
</comment>
<dbReference type="SUPFAM" id="SSF53335">
    <property type="entry name" value="S-adenosyl-L-methionine-dependent methyltransferases"/>
    <property type="match status" value="1"/>
</dbReference>
<dbReference type="EC" id="2.1.1.197" evidence="3 8"/>
<keyword evidence="6 8" id="KW-0949">S-adenosyl-L-methionine</keyword>
<dbReference type="GO" id="GO:0009102">
    <property type="term" value="P:biotin biosynthetic process"/>
    <property type="evidence" value="ECO:0007669"/>
    <property type="project" value="UniProtKB-UniRule"/>
</dbReference>
<reference evidence="10 11" key="1">
    <citation type="submission" date="2020-04" db="EMBL/GenBank/DDBJ databases">
        <authorList>
            <person name="De Canck E."/>
        </authorList>
    </citation>
    <scope>NUCLEOTIDE SEQUENCE [LARGE SCALE GENOMIC DNA]</scope>
    <source>
        <strain evidence="10 11">LMG 28138</strain>
    </source>
</reference>
<comment type="function">
    <text evidence="8">Converts the free carboxyl group of a malonyl-thioester to its methyl ester by transfer of a methyl group from S-adenosyl-L-methionine (SAM). It allows to synthesize pimeloyl-ACP via the fatty acid synthetic pathway.</text>
</comment>
<dbReference type="Gene3D" id="3.40.50.150">
    <property type="entry name" value="Vaccinia Virus protein VP39"/>
    <property type="match status" value="1"/>
</dbReference>
<keyword evidence="7 8" id="KW-0093">Biotin biosynthesis</keyword>
<dbReference type="InterPro" id="IPR029063">
    <property type="entry name" value="SAM-dependent_MTases_sf"/>
</dbReference>
<evidence type="ECO:0000256" key="7">
    <source>
        <dbReference type="ARBA" id="ARBA00022756"/>
    </source>
</evidence>
<feature type="domain" description="Methyltransferase type 11" evidence="9">
    <location>
        <begin position="58"/>
        <end position="171"/>
    </location>
</feature>
<dbReference type="GO" id="GO:0102130">
    <property type="term" value="F:malonyl-CoA methyltransferase activity"/>
    <property type="evidence" value="ECO:0007669"/>
    <property type="project" value="UniProtKB-EC"/>
</dbReference>